<evidence type="ECO:0000256" key="4">
    <source>
        <dbReference type="ARBA" id="ARBA00022692"/>
    </source>
</evidence>
<comment type="subcellular location">
    <subcellularLocation>
        <location evidence="1 7">Cell membrane</location>
        <topology evidence="1 7">Multi-pass membrane protein</topology>
    </subcellularLocation>
</comment>
<dbReference type="PANTHER" id="PTHR33508">
    <property type="entry name" value="UPF0056 MEMBRANE PROTEIN YHCE"/>
    <property type="match status" value="1"/>
</dbReference>
<dbReference type="EMBL" id="CP059735">
    <property type="protein sequence ID" value="WDE00830.1"/>
    <property type="molecule type" value="Genomic_DNA"/>
</dbReference>
<feature type="transmembrane region" description="Helical" evidence="7">
    <location>
        <begin position="199"/>
        <end position="220"/>
    </location>
</feature>
<evidence type="ECO:0000256" key="2">
    <source>
        <dbReference type="ARBA" id="ARBA00009784"/>
    </source>
</evidence>
<protein>
    <recommendedName>
        <fullName evidence="7">UPF0056 membrane protein</fullName>
    </recommendedName>
</protein>
<evidence type="ECO:0000256" key="6">
    <source>
        <dbReference type="ARBA" id="ARBA00023136"/>
    </source>
</evidence>
<proteinExistence type="inferred from homology"/>
<feature type="transmembrane region" description="Helical" evidence="7">
    <location>
        <begin position="40"/>
        <end position="59"/>
    </location>
</feature>
<reference evidence="9 10" key="2">
    <citation type="journal article" date="2022" name="Mar. Drugs">
        <title>Bioassay-Guided Fractionation Leads to the Detection of Cholic Acid Generated by the Rare Thalassomonas sp.</title>
        <authorList>
            <person name="Pheiffer F."/>
            <person name="Schneider Y.K."/>
            <person name="Hansen E.H."/>
            <person name="Andersen J.H."/>
            <person name="Isaksson J."/>
            <person name="Busche T."/>
            <person name="R C."/>
            <person name="Kalinowski J."/>
            <person name="Zyl L.V."/>
            <person name="Trindade M."/>
        </authorList>
    </citation>
    <scope>NUCLEOTIDE SEQUENCE [LARGE SCALE GENOMIC DNA]</scope>
    <source>
        <strain evidence="9 10">A5K-106</strain>
    </source>
</reference>
<organism evidence="9 10">
    <name type="scientific">Thalassomonas actiniarum</name>
    <dbReference type="NCBI Taxonomy" id="485447"/>
    <lineage>
        <taxon>Bacteria</taxon>
        <taxon>Pseudomonadati</taxon>
        <taxon>Pseudomonadota</taxon>
        <taxon>Gammaproteobacteria</taxon>
        <taxon>Alteromonadales</taxon>
        <taxon>Colwelliaceae</taxon>
        <taxon>Thalassomonas</taxon>
    </lineage>
</organism>
<dbReference type="GO" id="GO:0005886">
    <property type="term" value="C:plasma membrane"/>
    <property type="evidence" value="ECO:0007669"/>
    <property type="project" value="UniProtKB-SubCell"/>
</dbReference>
<evidence type="ECO:0000256" key="1">
    <source>
        <dbReference type="ARBA" id="ARBA00004651"/>
    </source>
</evidence>
<keyword evidence="4 7" id="KW-0812">Transmembrane</keyword>
<evidence type="ECO:0000256" key="3">
    <source>
        <dbReference type="ARBA" id="ARBA00022475"/>
    </source>
</evidence>
<gene>
    <name evidence="9" type="ORF">SG35_009460</name>
</gene>
<dbReference type="RefSeq" id="WP_044832444.1">
    <property type="nucleotide sequence ID" value="NZ_CP059735.1"/>
</dbReference>
<keyword evidence="10" id="KW-1185">Reference proteome</keyword>
<dbReference type="Pfam" id="PF01914">
    <property type="entry name" value="MarC"/>
    <property type="match status" value="2"/>
</dbReference>
<name>A0AAE9YV09_9GAMM</name>
<feature type="compositionally biased region" description="Basic and acidic residues" evidence="8">
    <location>
        <begin position="100"/>
        <end position="116"/>
    </location>
</feature>
<comment type="similarity">
    <text evidence="2 7">Belongs to the UPF0056 (MarC) family.</text>
</comment>
<dbReference type="NCBIfam" id="TIGR00427">
    <property type="entry name" value="NAAT family transporter"/>
    <property type="match status" value="1"/>
</dbReference>
<keyword evidence="6 7" id="KW-0472">Membrane</keyword>
<dbReference type="Proteomes" id="UP000032568">
    <property type="component" value="Chromosome"/>
</dbReference>
<evidence type="ECO:0000256" key="8">
    <source>
        <dbReference type="SAM" id="MobiDB-lite"/>
    </source>
</evidence>
<evidence type="ECO:0000256" key="5">
    <source>
        <dbReference type="ARBA" id="ARBA00022989"/>
    </source>
</evidence>
<reference evidence="9 10" key="1">
    <citation type="journal article" date="2015" name="Genome Announc.">
        <title>Draft Genome Sequences of Marine Isolates of Thalassomonas viridans and Thalassomonas actiniarum.</title>
        <authorList>
            <person name="Olonade I."/>
            <person name="van Zyl L.J."/>
            <person name="Trindade M."/>
        </authorList>
    </citation>
    <scope>NUCLEOTIDE SEQUENCE [LARGE SCALE GENOMIC DNA]</scope>
    <source>
        <strain evidence="9 10">A5K-106</strain>
    </source>
</reference>
<accession>A0AAE9YV09</accession>
<dbReference type="PANTHER" id="PTHR33508:SF1">
    <property type="entry name" value="UPF0056 MEMBRANE PROTEIN YHCE"/>
    <property type="match status" value="1"/>
</dbReference>
<keyword evidence="3" id="KW-1003">Cell membrane</keyword>
<evidence type="ECO:0000256" key="7">
    <source>
        <dbReference type="RuleBase" id="RU362048"/>
    </source>
</evidence>
<dbReference type="InterPro" id="IPR002771">
    <property type="entry name" value="Multi_antbiot-R_MarC"/>
</dbReference>
<evidence type="ECO:0000313" key="10">
    <source>
        <dbReference type="Proteomes" id="UP000032568"/>
    </source>
</evidence>
<feature type="transmembrane region" description="Helical" evidence="7">
    <location>
        <begin position="65"/>
        <end position="90"/>
    </location>
</feature>
<dbReference type="AlphaFoldDB" id="A0AAE9YV09"/>
<feature type="transmembrane region" description="Helical" evidence="7">
    <location>
        <begin position="140"/>
        <end position="160"/>
    </location>
</feature>
<sequence length="234" mass="25260">MYELFISTFVTFFVVIDPLGIAPVFAVMTDGASSAFKRKMILKSVITGTIILLLFAFVGNGLLKALGISMMAFKTAGGILLFMIALEMVFEMRTERREKKSEAFTHEHEQEAEAGKTAKTSEPATFPDEEFDDISIFPMAIPFIAGPGSIATIMLLMSHYPGQFEFQSVVIGAMLVALISTVVILFAASKIIGMLGQTVANAITRILGVLLAAMATQYIFDGIQGTFFAAGQVS</sequence>
<feature type="transmembrane region" description="Helical" evidence="7">
    <location>
        <begin position="166"/>
        <end position="187"/>
    </location>
</feature>
<keyword evidence="5 7" id="KW-1133">Transmembrane helix</keyword>
<feature type="transmembrane region" description="Helical" evidence="7">
    <location>
        <begin position="6"/>
        <end position="28"/>
    </location>
</feature>
<feature type="region of interest" description="Disordered" evidence="8">
    <location>
        <begin position="100"/>
        <end position="125"/>
    </location>
</feature>
<dbReference type="KEGG" id="tact:SG35_009460"/>
<evidence type="ECO:0000313" key="9">
    <source>
        <dbReference type="EMBL" id="WDE00830.1"/>
    </source>
</evidence>